<dbReference type="InterPro" id="IPR029032">
    <property type="entry name" value="AhpD-like"/>
</dbReference>
<name>A0AA42CP43_9HYPH</name>
<dbReference type="EMBL" id="JAMOIM010000013">
    <property type="protein sequence ID" value="MCW6510040.1"/>
    <property type="molecule type" value="Genomic_DNA"/>
</dbReference>
<dbReference type="Pfam" id="PF02627">
    <property type="entry name" value="CMD"/>
    <property type="match status" value="1"/>
</dbReference>
<dbReference type="InterPro" id="IPR052512">
    <property type="entry name" value="4CMD/NDH-1_regulator"/>
</dbReference>
<accession>A0AA42CP43</accession>
<reference evidence="2" key="1">
    <citation type="submission" date="2022-05" db="EMBL/GenBank/DDBJ databases">
        <authorList>
            <person name="Pankratov T."/>
        </authorList>
    </citation>
    <scope>NUCLEOTIDE SEQUENCE</scope>
    <source>
        <strain evidence="2">BP6-180914</strain>
    </source>
</reference>
<dbReference type="PANTHER" id="PTHR33570">
    <property type="entry name" value="4-CARBOXYMUCONOLACTONE DECARBOXYLASE FAMILY PROTEIN"/>
    <property type="match status" value="1"/>
</dbReference>
<evidence type="ECO:0000313" key="3">
    <source>
        <dbReference type="Proteomes" id="UP001165667"/>
    </source>
</evidence>
<dbReference type="AlphaFoldDB" id="A0AA42CP43"/>
<sequence>MAAASTPSLADLQQEFPFLVDAAMSFAIGEVWDRPHLAPKSRELAMFSALAALGRDGYPQLRLHVQYALNFGATPVELREIVNLTLVTAGVPKALNVAPEVRAVVGGLPRDQAAAAAETAGSRRARGEATLSSLNGGPTDISADAVLGTLAEDFPLLVNAALSFALGDVWSRAILDPVGR</sequence>
<comment type="caution">
    <text evidence="2">The sequence shown here is derived from an EMBL/GenBank/DDBJ whole genome shotgun (WGS) entry which is preliminary data.</text>
</comment>
<dbReference type="Gene3D" id="1.20.1290.10">
    <property type="entry name" value="AhpD-like"/>
    <property type="match status" value="1"/>
</dbReference>
<evidence type="ECO:0000259" key="1">
    <source>
        <dbReference type="Pfam" id="PF02627"/>
    </source>
</evidence>
<organism evidence="2 3">
    <name type="scientific">Lichenifustis flavocetrariae</name>
    <dbReference type="NCBI Taxonomy" id="2949735"/>
    <lineage>
        <taxon>Bacteria</taxon>
        <taxon>Pseudomonadati</taxon>
        <taxon>Pseudomonadota</taxon>
        <taxon>Alphaproteobacteria</taxon>
        <taxon>Hyphomicrobiales</taxon>
        <taxon>Lichenihabitantaceae</taxon>
        <taxon>Lichenifustis</taxon>
    </lineage>
</organism>
<evidence type="ECO:0000313" key="2">
    <source>
        <dbReference type="EMBL" id="MCW6510040.1"/>
    </source>
</evidence>
<keyword evidence="3" id="KW-1185">Reference proteome</keyword>
<protein>
    <submittedName>
        <fullName evidence="2">Carboxymuconolactone decarboxylase family protein</fullName>
    </submittedName>
</protein>
<dbReference type="GO" id="GO:0051920">
    <property type="term" value="F:peroxiredoxin activity"/>
    <property type="evidence" value="ECO:0007669"/>
    <property type="project" value="InterPro"/>
</dbReference>
<gene>
    <name evidence="2" type="ORF">M8523_18630</name>
</gene>
<proteinExistence type="predicted"/>
<dbReference type="SUPFAM" id="SSF69118">
    <property type="entry name" value="AhpD-like"/>
    <property type="match status" value="1"/>
</dbReference>
<feature type="domain" description="Carboxymuconolactone decarboxylase-like" evidence="1">
    <location>
        <begin position="21"/>
        <end position="99"/>
    </location>
</feature>
<dbReference type="RefSeq" id="WP_282586416.1">
    <property type="nucleotide sequence ID" value="NZ_JAMOIM010000013.1"/>
</dbReference>
<dbReference type="Proteomes" id="UP001165667">
    <property type="component" value="Unassembled WGS sequence"/>
</dbReference>
<dbReference type="InterPro" id="IPR003779">
    <property type="entry name" value="CMD-like"/>
</dbReference>
<dbReference type="PANTHER" id="PTHR33570:SF2">
    <property type="entry name" value="CARBOXYMUCONOLACTONE DECARBOXYLASE-LIKE DOMAIN-CONTAINING PROTEIN"/>
    <property type="match status" value="1"/>
</dbReference>